<dbReference type="SUPFAM" id="SSF81383">
    <property type="entry name" value="F-box domain"/>
    <property type="match status" value="1"/>
</dbReference>
<dbReference type="AlphaFoldDB" id="A0A4D9CPR7"/>
<accession>A0A4D9CPR7</accession>
<sequence>MGEVATPSTPRPSLGTLSGDTLLTVLQFLDVTDGTRVCLVSPYLNKSVSEHDEVLFKAHVLDEQLVSLPTPVTLEQKVRAAQTLQTALALKGGWRGLSYVTRHVTGRPCLGYFRQIPRDFRSDFRGKLFRVRLEDTEVSDMAWAPEGPPRGREGRGLVLEEVTCSCTYEVVKALRLYRAPGQSGSCLGGVSDGEPLVKWTARVEPKGRGRSREDRAADTQVCFDVFHSRVGALHPLAPCLSLSASGGQLREFEDLQGLWSGVYGSHGWEIIQVRLRRLWTDGSAGTSPSIGGRVILEGLKLVGDANVPANEWTFRADVTAPPMDRAEALGADTRPIYSLTTRMVPQSWVLAEEAGRIRAVYRGKGQVNMVPGIWEPQEVGVDVTLLRREENGGREGIWLLWHDEGFSSRHCIELTRLMEGEDTGEGEGRAFVEGLEATSGSESD</sequence>
<proteinExistence type="predicted"/>
<protein>
    <submittedName>
        <fullName evidence="1">Uncharacterized protein</fullName>
    </submittedName>
</protein>
<gene>
    <name evidence="1" type="ORF">NSK_007913</name>
</gene>
<reference evidence="1 2" key="1">
    <citation type="submission" date="2019-01" db="EMBL/GenBank/DDBJ databases">
        <title>Nuclear Genome Assembly of the Microalgal Biofuel strain Nannochloropsis salina CCMP1776.</title>
        <authorList>
            <person name="Hovde B."/>
        </authorList>
    </citation>
    <scope>NUCLEOTIDE SEQUENCE [LARGE SCALE GENOMIC DNA]</scope>
    <source>
        <strain evidence="1 2">CCMP1776</strain>
    </source>
</reference>
<dbReference type="OrthoDB" id="43003at2759"/>
<dbReference type="Pfam" id="PF12014">
    <property type="entry name" value="Cyclin_D1_bind"/>
    <property type="match status" value="1"/>
</dbReference>
<evidence type="ECO:0000313" key="2">
    <source>
        <dbReference type="Proteomes" id="UP000355283"/>
    </source>
</evidence>
<organism evidence="1 2">
    <name type="scientific">Nannochloropsis salina CCMP1776</name>
    <dbReference type="NCBI Taxonomy" id="1027361"/>
    <lineage>
        <taxon>Eukaryota</taxon>
        <taxon>Sar</taxon>
        <taxon>Stramenopiles</taxon>
        <taxon>Ochrophyta</taxon>
        <taxon>Eustigmatophyceae</taxon>
        <taxon>Eustigmatales</taxon>
        <taxon>Monodopsidaceae</taxon>
        <taxon>Microchloropsis</taxon>
        <taxon>Microchloropsis salina</taxon>
    </lineage>
</organism>
<name>A0A4D9CPR7_9STRA</name>
<dbReference type="EMBL" id="SDOX01000158">
    <property type="protein sequence ID" value="TFJ80736.1"/>
    <property type="molecule type" value="Genomic_DNA"/>
</dbReference>
<evidence type="ECO:0000313" key="1">
    <source>
        <dbReference type="EMBL" id="TFJ80736.1"/>
    </source>
</evidence>
<comment type="caution">
    <text evidence="1">The sequence shown here is derived from an EMBL/GenBank/DDBJ whole genome shotgun (WGS) entry which is preliminary data.</text>
</comment>
<dbReference type="InterPro" id="IPR036047">
    <property type="entry name" value="F-box-like_dom_sf"/>
</dbReference>
<keyword evidence="2" id="KW-1185">Reference proteome</keyword>
<dbReference type="Proteomes" id="UP000355283">
    <property type="component" value="Unassembled WGS sequence"/>
</dbReference>